<feature type="chain" id="PRO_5037804674" evidence="1">
    <location>
        <begin position="18"/>
        <end position="231"/>
    </location>
</feature>
<gene>
    <name evidence="2" type="ORF">JIN84_13720</name>
</gene>
<evidence type="ECO:0000313" key="2">
    <source>
        <dbReference type="EMBL" id="MBK1816679.1"/>
    </source>
</evidence>
<accession>A0A934R7S8</accession>
<keyword evidence="3" id="KW-1185">Reference proteome</keyword>
<dbReference type="RefSeq" id="WP_200351609.1">
    <property type="nucleotide sequence ID" value="NZ_BAABHZ010000006.1"/>
</dbReference>
<dbReference type="AlphaFoldDB" id="A0A934R7S8"/>
<protein>
    <submittedName>
        <fullName evidence="2">Uncharacterized protein</fullName>
    </submittedName>
</protein>
<dbReference type="Proteomes" id="UP000600139">
    <property type="component" value="Unassembled WGS sequence"/>
</dbReference>
<sequence length="231" mass="25279">MRYLLLLLLLFPLVATAQDKSAKRTCRVVFLNPPANAPKKLYLFDGTTSQEVELPKMNFSDVYVVANGDVTLRLLTAPVTKVEQVPAGAPAGKVAAGIEDFYLIASSDPKNQVVPVQLQVIDASVQKFRKGQMMWYNLTTSAVGGQLGSQKLALKAQSRAVTDAPASGREPYDVSISYSLPNDKRLYPICQTKWEHDPDTRTVVFLYGGANGATPELIGFKDFRAPVEKSQ</sequence>
<proteinExistence type="predicted"/>
<evidence type="ECO:0000313" key="3">
    <source>
        <dbReference type="Proteomes" id="UP000600139"/>
    </source>
</evidence>
<organism evidence="2 3">
    <name type="scientific">Luteolibacter yonseiensis</name>
    <dbReference type="NCBI Taxonomy" id="1144680"/>
    <lineage>
        <taxon>Bacteria</taxon>
        <taxon>Pseudomonadati</taxon>
        <taxon>Verrucomicrobiota</taxon>
        <taxon>Verrucomicrobiia</taxon>
        <taxon>Verrucomicrobiales</taxon>
        <taxon>Verrucomicrobiaceae</taxon>
        <taxon>Luteolibacter</taxon>
    </lineage>
</organism>
<name>A0A934R7S8_9BACT</name>
<reference evidence="2" key="1">
    <citation type="submission" date="2021-01" db="EMBL/GenBank/DDBJ databases">
        <title>Modified the classification status of verrucomicrobia.</title>
        <authorList>
            <person name="Feng X."/>
        </authorList>
    </citation>
    <scope>NUCLEOTIDE SEQUENCE</scope>
    <source>
        <strain evidence="2">JCM 18052</strain>
    </source>
</reference>
<feature type="signal peptide" evidence="1">
    <location>
        <begin position="1"/>
        <end position="17"/>
    </location>
</feature>
<dbReference type="EMBL" id="JAENIK010000011">
    <property type="protein sequence ID" value="MBK1816679.1"/>
    <property type="molecule type" value="Genomic_DNA"/>
</dbReference>
<comment type="caution">
    <text evidence="2">The sequence shown here is derived from an EMBL/GenBank/DDBJ whole genome shotgun (WGS) entry which is preliminary data.</text>
</comment>
<evidence type="ECO:0000256" key="1">
    <source>
        <dbReference type="SAM" id="SignalP"/>
    </source>
</evidence>
<keyword evidence="1" id="KW-0732">Signal</keyword>